<sequence length="358" mass="40800">MSITQNPDVNGLPLNMDVLEEIVERMLVEGNGMRNAYGMLLCKKITSSLTAAFYRDVYAASDKALSSLCTLFKDNPRAREHVQQLYIAYSWVARDDEALFTAGPCTGEVFRNLAYNATISREHHILVAKVATACAKSLESLVLQGRRLAPDALVPLRTVDFTNITELDAPIDIVASRLAPHRRPIHFPRLRHAKFVIVQGSFWNADPAYSLDFTDYPSLERVYILITHLPWWERERERMECEHIEKIRVAAYTKYVAVELELGDLPIGLVGNTKGEWWVHPKLTFIVWERYITTCRWPRLMEGALDFIQPALLSVKKKGCTWKDLDVFVEKRLEGTQGEQLFSDGATGPLIVFRSKTE</sequence>
<protein>
    <submittedName>
        <fullName evidence="1">Uncharacterized protein</fullName>
    </submittedName>
</protein>
<keyword evidence="2" id="KW-1185">Reference proteome</keyword>
<dbReference type="Proteomes" id="UP001465976">
    <property type="component" value="Unassembled WGS sequence"/>
</dbReference>
<evidence type="ECO:0000313" key="2">
    <source>
        <dbReference type="Proteomes" id="UP001465976"/>
    </source>
</evidence>
<name>A0ABR3FVV1_9AGAR</name>
<accession>A0ABR3FVV1</accession>
<comment type="caution">
    <text evidence="1">The sequence shown here is derived from an EMBL/GenBank/DDBJ whole genome shotgun (WGS) entry which is preliminary data.</text>
</comment>
<gene>
    <name evidence="1" type="ORF">V5O48_002519</name>
</gene>
<reference evidence="1 2" key="1">
    <citation type="submission" date="2024-02" db="EMBL/GenBank/DDBJ databases">
        <title>A draft genome for the cacao thread blight pathogen Marasmius crinis-equi.</title>
        <authorList>
            <person name="Cohen S.P."/>
            <person name="Baruah I.K."/>
            <person name="Amoako-Attah I."/>
            <person name="Bukari Y."/>
            <person name="Meinhardt L.W."/>
            <person name="Bailey B.A."/>
        </authorList>
    </citation>
    <scope>NUCLEOTIDE SEQUENCE [LARGE SCALE GENOMIC DNA]</scope>
    <source>
        <strain evidence="1 2">GH-76</strain>
    </source>
</reference>
<dbReference type="EMBL" id="JBAHYK010000058">
    <property type="protein sequence ID" value="KAL0579477.1"/>
    <property type="molecule type" value="Genomic_DNA"/>
</dbReference>
<organism evidence="1 2">
    <name type="scientific">Marasmius crinis-equi</name>
    <dbReference type="NCBI Taxonomy" id="585013"/>
    <lineage>
        <taxon>Eukaryota</taxon>
        <taxon>Fungi</taxon>
        <taxon>Dikarya</taxon>
        <taxon>Basidiomycota</taxon>
        <taxon>Agaricomycotina</taxon>
        <taxon>Agaricomycetes</taxon>
        <taxon>Agaricomycetidae</taxon>
        <taxon>Agaricales</taxon>
        <taxon>Marasmiineae</taxon>
        <taxon>Marasmiaceae</taxon>
        <taxon>Marasmius</taxon>
    </lineage>
</organism>
<proteinExistence type="predicted"/>
<evidence type="ECO:0000313" key="1">
    <source>
        <dbReference type="EMBL" id="KAL0579477.1"/>
    </source>
</evidence>